<dbReference type="InterPro" id="IPR006121">
    <property type="entry name" value="HMA_dom"/>
</dbReference>
<evidence type="ECO:0000256" key="1">
    <source>
        <dbReference type="ARBA" id="ARBA00022723"/>
    </source>
</evidence>
<protein>
    <submittedName>
        <fullName evidence="3">Cation-transporting ATPase</fullName>
    </submittedName>
</protein>
<dbReference type="eggNOG" id="COG2608">
    <property type="taxonomic scope" value="Bacteria"/>
</dbReference>
<keyword evidence="1" id="KW-0479">Metal-binding</keyword>
<dbReference type="CDD" id="cd00371">
    <property type="entry name" value="HMA"/>
    <property type="match status" value="1"/>
</dbReference>
<name>A0A081XYB6_STRTO</name>
<dbReference type="Pfam" id="PF00403">
    <property type="entry name" value="HMA"/>
    <property type="match status" value="1"/>
</dbReference>
<dbReference type="InterPro" id="IPR017969">
    <property type="entry name" value="Heavy-metal-associated_CS"/>
</dbReference>
<feature type="domain" description="HMA" evidence="2">
    <location>
        <begin position="2"/>
        <end position="67"/>
    </location>
</feature>
<proteinExistence type="predicted"/>
<sequence length="71" mass="7323">MTVSTYSVTGMACGHCAESVTEELKRIAGVTAAVVDVDSGTVAVTSDGVLQAADVRAAIEEAGYELRTEQM</sequence>
<keyword evidence="4" id="KW-1185">Reference proteome</keyword>
<comment type="caution">
    <text evidence="3">The sequence shown here is derived from an EMBL/GenBank/DDBJ whole genome shotgun (WGS) entry which is preliminary data.</text>
</comment>
<dbReference type="PROSITE" id="PS01047">
    <property type="entry name" value="HMA_1"/>
    <property type="match status" value="1"/>
</dbReference>
<dbReference type="Proteomes" id="UP000028341">
    <property type="component" value="Unassembled WGS sequence"/>
</dbReference>
<accession>A0A081XYB6</accession>
<evidence type="ECO:0000313" key="3">
    <source>
        <dbReference type="EMBL" id="KES08539.1"/>
    </source>
</evidence>
<dbReference type="AlphaFoldDB" id="A0A081XYB6"/>
<evidence type="ECO:0000313" key="4">
    <source>
        <dbReference type="Proteomes" id="UP000028341"/>
    </source>
</evidence>
<dbReference type="GO" id="GO:0046872">
    <property type="term" value="F:metal ion binding"/>
    <property type="evidence" value="ECO:0007669"/>
    <property type="project" value="UniProtKB-KW"/>
</dbReference>
<dbReference type="STRING" id="55952.BU52_00400"/>
<gene>
    <name evidence="3" type="ORF">BU52_00400</name>
</gene>
<dbReference type="EMBL" id="JFCB01000001">
    <property type="protein sequence ID" value="KES08539.1"/>
    <property type="molecule type" value="Genomic_DNA"/>
</dbReference>
<dbReference type="PROSITE" id="PS50846">
    <property type="entry name" value="HMA_2"/>
    <property type="match status" value="1"/>
</dbReference>
<organism evidence="3 4">
    <name type="scientific">Streptomyces toyocaensis</name>
    <dbReference type="NCBI Taxonomy" id="55952"/>
    <lineage>
        <taxon>Bacteria</taxon>
        <taxon>Bacillati</taxon>
        <taxon>Actinomycetota</taxon>
        <taxon>Actinomycetes</taxon>
        <taxon>Kitasatosporales</taxon>
        <taxon>Streptomycetaceae</taxon>
        <taxon>Streptomyces</taxon>
    </lineage>
</organism>
<dbReference type="SUPFAM" id="SSF55008">
    <property type="entry name" value="HMA, heavy metal-associated domain"/>
    <property type="match status" value="1"/>
</dbReference>
<evidence type="ECO:0000259" key="2">
    <source>
        <dbReference type="PROSITE" id="PS50846"/>
    </source>
</evidence>
<dbReference type="Gene3D" id="3.30.70.100">
    <property type="match status" value="1"/>
</dbReference>
<dbReference type="InterPro" id="IPR036163">
    <property type="entry name" value="HMA_dom_sf"/>
</dbReference>
<reference evidence="3 4" key="1">
    <citation type="submission" date="2014-02" db="EMBL/GenBank/DDBJ databases">
        <title>The genome announcement of Streptomyces toyocaensis NRRL15009.</title>
        <authorList>
            <person name="Hong H.-J."/>
            <person name="Kwun M.J."/>
        </authorList>
    </citation>
    <scope>NUCLEOTIDE SEQUENCE [LARGE SCALE GENOMIC DNA]</scope>
    <source>
        <strain evidence="3 4">NRRL 15009</strain>
    </source>
</reference>